<dbReference type="GO" id="GO:1990107">
    <property type="term" value="F:thiazole synthase activity"/>
    <property type="evidence" value="ECO:0007669"/>
    <property type="project" value="UniProtKB-EC"/>
</dbReference>
<evidence type="ECO:0000313" key="10">
    <source>
        <dbReference type="EMBL" id="QEG23990.1"/>
    </source>
</evidence>
<dbReference type="RefSeq" id="WP_084416805.1">
    <property type="nucleotide sequence ID" value="NZ_CP042912.1"/>
</dbReference>
<feature type="active site" description="Schiff-base intermediate with DXP" evidence="8">
    <location>
        <position position="124"/>
    </location>
</feature>
<accession>A0A5B9PFM1</accession>
<comment type="subcellular location">
    <subcellularLocation>
        <location evidence="8">Cytoplasm</location>
    </subcellularLocation>
</comment>
<dbReference type="STRING" id="980251.GCA_001642875_04204"/>
<dbReference type="Gene3D" id="3.20.20.70">
    <property type="entry name" value="Aldolase class I"/>
    <property type="match status" value="1"/>
</dbReference>
<evidence type="ECO:0000256" key="5">
    <source>
        <dbReference type="ARBA" id="ARBA00022977"/>
    </source>
</evidence>
<dbReference type="InterPro" id="IPR013785">
    <property type="entry name" value="Aldolase_TIM"/>
</dbReference>
<dbReference type="EMBL" id="CP042912">
    <property type="protein sequence ID" value="QEG23990.1"/>
    <property type="molecule type" value="Genomic_DNA"/>
</dbReference>
<dbReference type="GO" id="GO:0005737">
    <property type="term" value="C:cytoplasm"/>
    <property type="evidence" value="ECO:0007669"/>
    <property type="project" value="UniProtKB-SubCell"/>
</dbReference>
<dbReference type="PANTHER" id="PTHR34266">
    <property type="entry name" value="THIAZOLE SYNTHASE"/>
    <property type="match status" value="1"/>
</dbReference>
<evidence type="ECO:0000256" key="8">
    <source>
        <dbReference type="HAMAP-Rule" id="MF_00443"/>
    </source>
</evidence>
<feature type="domain" description="Thiazole synthase ThiG" evidence="9">
    <location>
        <begin position="26"/>
        <end position="281"/>
    </location>
</feature>
<proteinExistence type="inferred from homology"/>
<name>A0A5B9PFM1_9BACT</name>
<evidence type="ECO:0000313" key="11">
    <source>
        <dbReference type="Proteomes" id="UP000322214"/>
    </source>
</evidence>
<dbReference type="CDD" id="cd04728">
    <property type="entry name" value="ThiG"/>
    <property type="match status" value="1"/>
</dbReference>
<dbReference type="Pfam" id="PF05690">
    <property type="entry name" value="ThiG"/>
    <property type="match status" value="1"/>
</dbReference>
<keyword evidence="6 8" id="KW-0704">Schiff base</keyword>
<sequence>MATDAPTETESDAGDQSQFDATPLRIGSQVLNSRLILGSGKYDSFELMRDSIEASATDCVTLAVRREKLNDSSARNILDFLPYQELTLLPNTAGCYDAVTAVRCAKLGRAILEGLDNPGQSWVKLEVLGNSRTLLPDPFELLKATETLVADGFDVLCYSNDDPVVARRLKDAGAAAVMPAGSPIGSGLGIANENNQRIILAELKRGDPDYPVILDAGVGTASDAVIAMELGFDAVLLNSAVAKAKNPIKMSAAMRLAVNAGRLAFEAGRMPTSAYGSASSPELGVISDRKLQDS</sequence>
<comment type="pathway">
    <text evidence="2 8">Cofactor biosynthesis; thiamine diphosphate biosynthesis.</text>
</comment>
<evidence type="ECO:0000259" key="9">
    <source>
        <dbReference type="Pfam" id="PF05690"/>
    </source>
</evidence>
<dbReference type="HAMAP" id="MF_00443">
    <property type="entry name" value="ThiG"/>
    <property type="match status" value="1"/>
</dbReference>
<evidence type="ECO:0000256" key="3">
    <source>
        <dbReference type="ARBA" id="ARBA00011960"/>
    </source>
</evidence>
<dbReference type="SUPFAM" id="SSF110399">
    <property type="entry name" value="ThiG-like"/>
    <property type="match status" value="1"/>
</dbReference>
<feature type="binding site" evidence="8">
    <location>
        <begin position="216"/>
        <end position="217"/>
    </location>
    <ligand>
        <name>1-deoxy-D-xylulose 5-phosphate</name>
        <dbReference type="ChEBI" id="CHEBI:57792"/>
    </ligand>
</feature>
<evidence type="ECO:0000256" key="6">
    <source>
        <dbReference type="ARBA" id="ARBA00023270"/>
    </source>
</evidence>
<evidence type="ECO:0000256" key="1">
    <source>
        <dbReference type="ARBA" id="ARBA00002834"/>
    </source>
</evidence>
<keyword evidence="8" id="KW-0963">Cytoplasm</keyword>
<evidence type="ECO:0000256" key="7">
    <source>
        <dbReference type="ARBA" id="ARBA00049897"/>
    </source>
</evidence>
<dbReference type="InterPro" id="IPR033983">
    <property type="entry name" value="Thiazole_synthase_ThiG"/>
</dbReference>
<evidence type="ECO:0000256" key="2">
    <source>
        <dbReference type="ARBA" id="ARBA00004948"/>
    </source>
</evidence>
<feature type="binding site" evidence="8">
    <location>
        <position position="185"/>
    </location>
    <ligand>
        <name>1-deoxy-D-xylulose 5-phosphate</name>
        <dbReference type="ChEBI" id="CHEBI:57792"/>
    </ligand>
</feature>
<evidence type="ECO:0000256" key="4">
    <source>
        <dbReference type="ARBA" id="ARBA00022679"/>
    </source>
</evidence>
<dbReference type="EC" id="2.8.1.10" evidence="3 8"/>
<organism evidence="10 11">
    <name type="scientific">Mariniblastus fucicola</name>
    <dbReference type="NCBI Taxonomy" id="980251"/>
    <lineage>
        <taxon>Bacteria</taxon>
        <taxon>Pseudomonadati</taxon>
        <taxon>Planctomycetota</taxon>
        <taxon>Planctomycetia</taxon>
        <taxon>Pirellulales</taxon>
        <taxon>Pirellulaceae</taxon>
        <taxon>Mariniblastus</taxon>
    </lineage>
</organism>
<keyword evidence="5 8" id="KW-0784">Thiamine biosynthesis</keyword>
<reference evidence="10 11" key="1">
    <citation type="submission" date="2019-08" db="EMBL/GenBank/DDBJ databases">
        <title>Deep-cultivation of Planctomycetes and their phenomic and genomic characterization uncovers novel biology.</title>
        <authorList>
            <person name="Wiegand S."/>
            <person name="Jogler M."/>
            <person name="Boedeker C."/>
            <person name="Pinto D."/>
            <person name="Vollmers J."/>
            <person name="Rivas-Marin E."/>
            <person name="Kohn T."/>
            <person name="Peeters S.H."/>
            <person name="Heuer A."/>
            <person name="Rast P."/>
            <person name="Oberbeckmann S."/>
            <person name="Bunk B."/>
            <person name="Jeske O."/>
            <person name="Meyerdierks A."/>
            <person name="Storesund J.E."/>
            <person name="Kallscheuer N."/>
            <person name="Luecker S."/>
            <person name="Lage O.M."/>
            <person name="Pohl T."/>
            <person name="Merkel B.J."/>
            <person name="Hornburger P."/>
            <person name="Mueller R.-W."/>
            <person name="Bruemmer F."/>
            <person name="Labrenz M."/>
            <person name="Spormann A.M."/>
            <person name="Op den Camp H."/>
            <person name="Overmann J."/>
            <person name="Amann R."/>
            <person name="Jetten M.S.M."/>
            <person name="Mascher T."/>
            <person name="Medema M.H."/>
            <person name="Devos D.P."/>
            <person name="Kaster A.-K."/>
            <person name="Ovreas L."/>
            <person name="Rohde M."/>
            <person name="Galperin M.Y."/>
            <person name="Jogler C."/>
        </authorList>
    </citation>
    <scope>NUCLEOTIDE SEQUENCE [LARGE SCALE GENOMIC DNA]</scope>
    <source>
        <strain evidence="10 11">FC18</strain>
    </source>
</reference>
<keyword evidence="4 8" id="KW-0808">Transferase</keyword>
<keyword evidence="11" id="KW-1185">Reference proteome</keyword>
<dbReference type="PANTHER" id="PTHR34266:SF2">
    <property type="entry name" value="THIAZOLE SYNTHASE"/>
    <property type="match status" value="1"/>
</dbReference>
<dbReference type="Proteomes" id="UP000322214">
    <property type="component" value="Chromosome"/>
</dbReference>
<protein>
    <recommendedName>
        <fullName evidence="3 8">Thiazole synthase</fullName>
        <ecNumber evidence="3 8">2.8.1.10</ecNumber>
    </recommendedName>
</protein>
<dbReference type="OrthoDB" id="9805935at2"/>
<dbReference type="AlphaFoldDB" id="A0A5B9PFM1"/>
<comment type="similarity">
    <text evidence="8">Belongs to the ThiG family.</text>
</comment>
<dbReference type="UniPathway" id="UPA00060"/>
<comment type="subunit">
    <text evidence="8">Homotetramer. Forms heterodimers with either ThiH or ThiS.</text>
</comment>
<comment type="catalytic activity">
    <reaction evidence="7 8">
        <text>[ThiS sulfur-carrier protein]-C-terminal-Gly-aminoethanethioate + 2-iminoacetate + 1-deoxy-D-xylulose 5-phosphate = [ThiS sulfur-carrier protein]-C-terminal Gly-Gly + 2-[(2R,5Z)-2-carboxy-4-methylthiazol-5(2H)-ylidene]ethyl phosphate + 2 H2O + H(+)</text>
        <dbReference type="Rhea" id="RHEA:26297"/>
        <dbReference type="Rhea" id="RHEA-COMP:12909"/>
        <dbReference type="Rhea" id="RHEA-COMP:19908"/>
        <dbReference type="ChEBI" id="CHEBI:15377"/>
        <dbReference type="ChEBI" id="CHEBI:15378"/>
        <dbReference type="ChEBI" id="CHEBI:57792"/>
        <dbReference type="ChEBI" id="CHEBI:62899"/>
        <dbReference type="ChEBI" id="CHEBI:77846"/>
        <dbReference type="ChEBI" id="CHEBI:90778"/>
        <dbReference type="ChEBI" id="CHEBI:232372"/>
        <dbReference type="EC" id="2.8.1.10"/>
    </reaction>
</comment>
<feature type="binding site" evidence="8">
    <location>
        <begin position="238"/>
        <end position="239"/>
    </location>
    <ligand>
        <name>1-deoxy-D-xylulose 5-phosphate</name>
        <dbReference type="ChEBI" id="CHEBI:57792"/>
    </ligand>
</feature>
<dbReference type="GO" id="GO:0009229">
    <property type="term" value="P:thiamine diphosphate biosynthetic process"/>
    <property type="evidence" value="ECO:0007669"/>
    <property type="project" value="UniProtKB-UniRule"/>
</dbReference>
<dbReference type="InterPro" id="IPR008867">
    <property type="entry name" value="ThiG"/>
</dbReference>
<gene>
    <name evidence="8 10" type="primary">thiG</name>
    <name evidence="10" type="ORF">MFFC18_38960</name>
</gene>
<comment type="function">
    <text evidence="1 8">Catalyzes the rearrangement of 1-deoxy-D-xylulose 5-phosphate (DXP) to produce the thiazole phosphate moiety of thiamine. Sulfur is provided by the thiocarboxylate moiety of the carrier protein ThiS. In vitro, sulfur can be provided by H(2)S.</text>
</comment>
<dbReference type="KEGG" id="mff:MFFC18_38960"/>